<evidence type="ECO:0000313" key="3">
    <source>
        <dbReference type="EMBL" id="QNR83655.1"/>
    </source>
</evidence>
<evidence type="ECO:0000313" key="4">
    <source>
        <dbReference type="Proteomes" id="UP000516439"/>
    </source>
</evidence>
<proteinExistence type="predicted"/>
<organism evidence="3 4">
    <name type="scientific">Pedobacter riviphilus</name>
    <dbReference type="NCBI Taxonomy" id="2766984"/>
    <lineage>
        <taxon>Bacteria</taxon>
        <taxon>Pseudomonadati</taxon>
        <taxon>Bacteroidota</taxon>
        <taxon>Sphingobacteriia</taxon>
        <taxon>Sphingobacteriales</taxon>
        <taxon>Sphingobacteriaceae</taxon>
        <taxon>Pedobacter</taxon>
    </lineage>
</organism>
<evidence type="ECO:0000259" key="2">
    <source>
        <dbReference type="Pfam" id="PF14028"/>
    </source>
</evidence>
<dbReference type="NCBIfam" id="TIGR03891">
    <property type="entry name" value="thiopep_ocin"/>
    <property type="match status" value="1"/>
</dbReference>
<feature type="domain" description="Thiopeptide-type bacteriocin biosynthesis" evidence="2">
    <location>
        <begin position="743"/>
        <end position="1016"/>
    </location>
</feature>
<feature type="domain" description="Lantibiotic dehydratase N-terminal" evidence="1">
    <location>
        <begin position="27"/>
        <end position="668"/>
    </location>
</feature>
<protein>
    <submittedName>
        <fullName evidence="3">Lantibiotic dehydratase</fullName>
    </submittedName>
</protein>
<name>A0ABX6TKA3_9SPHI</name>
<gene>
    <name evidence="3" type="ORF">H9N25_17145</name>
</gene>
<dbReference type="EMBL" id="CP061171">
    <property type="protein sequence ID" value="QNR83655.1"/>
    <property type="molecule type" value="Genomic_DNA"/>
</dbReference>
<evidence type="ECO:0000259" key="1">
    <source>
        <dbReference type="Pfam" id="PF04738"/>
    </source>
</evidence>
<dbReference type="InterPro" id="IPR023809">
    <property type="entry name" value="Thiopep_bacteriocin_synth_dom"/>
</dbReference>
<sequence length="1032" mass="119581">MEPLDFVLLRAPLQSLFLATTKTDLNQEFISSLQLAAPELYNELQKADSSSAKEKLEASLKKYWLRSCTRCTPFGVFAGSSLVNISEQETSLKIENNKRHFTDARLDMGYLTAIKSQIENDPLIIPYLQFINNDSQYETPTGFRYAEYILNEETKYYKLSSVEKTEFISFVISCARIPRTIGELSSAFSSRFSTYSEEEASDFILEVWKSQLLTSHLDLNLTGSDPLENLIGKLSLINSADEIVKKLKYVRSLLKTVHTGTDYGELTAKIVSAFPLEHMPKDILQVDLRLATSEKFLSRQLVKTILRHCEELAPLSRWNTNSNLENFKEQFIEKYGDAEMPLNLVLDSDLGIGYGKDHIEQMLGSEWIEGLPLAMRKSKSIAQHRDHITDFTFSKYQDYIQHNLQAIEITDSELESLNLTEFKFSTSSYLIGSLILNSDKASPYEYIFDLHAPAGLSAANLLGRFTSNDKHLSKLVSDALIEEEKEFPNAIFAEIVHNPQARVGNILLRDHLRKYEIPYLGRSGMNVEHQILLNDIVVSVNNNNINLRSVKHNKRIFPRLSSAHNFSTPANLPIYRFLCDLQGQGLAYPIIWDWGFLGEINFYPRVYYKSIIIKKARWIVEENEVKTFIDAEFEPKSFSAFIFKRKIPKKIMLVQGDNTLLIDTEDLVSIGILLKYIKKYKKITLEEFLFTNENCIVRDIANSPYTNELVIPFKRKYAQPINISNLASENKNVQRKYAPGSEWLYFKIYGGEKTLENILINYIFPFLNTENIQGNYEKFFFVRYKDKLGGNLRIRFYNSNLQNQAFLQREFIKLLNPFLENYQISNIVIDTYVRELERYSEDLIVDSESIFYHDTIVALRLGKLLGEIEEPDKYRLLFVLRSIDTFLDDFGLIMEEKLVLAKRLSTAYFNEHGAAPQLKHALNDKYRKLQKVLFSHMDRSMDLDNEIQEAIDILNIRTAQNKTFIELITSKLKSRNVEDAKNKLLIDYIHMFCNRLFISKQRRYELVVYTFLDKYYSSQEAIKSKKKGYLES</sequence>
<keyword evidence="4" id="KW-1185">Reference proteome</keyword>
<accession>A0ABX6TKA3</accession>
<dbReference type="Pfam" id="PF14028">
    <property type="entry name" value="Lant_dehydr_C"/>
    <property type="match status" value="1"/>
</dbReference>
<reference evidence="3 4" key="1">
    <citation type="submission" date="2020-09" db="EMBL/GenBank/DDBJ databases">
        <title>Pedobacter sp. SW-16 isolated from soil near Yeocheon.</title>
        <authorList>
            <person name="Im H.S."/>
            <person name="Joung Y."/>
            <person name="Lee S.-S."/>
        </authorList>
    </citation>
    <scope>NUCLEOTIDE SEQUENCE [LARGE SCALE GENOMIC DNA]</scope>
    <source>
        <strain evidence="3 4">SW-16</strain>
    </source>
</reference>
<dbReference type="Pfam" id="PF04738">
    <property type="entry name" value="Lant_dehydr_N"/>
    <property type="match status" value="1"/>
</dbReference>
<dbReference type="Proteomes" id="UP000516439">
    <property type="component" value="Chromosome"/>
</dbReference>
<dbReference type="RefSeq" id="WP_190326666.1">
    <property type="nucleotide sequence ID" value="NZ_CP061171.1"/>
</dbReference>
<dbReference type="InterPro" id="IPR006827">
    <property type="entry name" value="Lant_deHydtase_N"/>
</dbReference>